<keyword evidence="4" id="KW-1185">Reference proteome</keyword>
<feature type="domain" description="BON" evidence="2">
    <location>
        <begin position="82"/>
        <end position="150"/>
    </location>
</feature>
<dbReference type="STRING" id="113562.SAMN04489716_4362"/>
<keyword evidence="1" id="KW-0732">Signal</keyword>
<protein>
    <submittedName>
        <fullName evidence="3">Osmotically-inducible protein OsmY, contains BON domain</fullName>
    </submittedName>
</protein>
<evidence type="ECO:0000259" key="2">
    <source>
        <dbReference type="PROSITE" id="PS50914"/>
    </source>
</evidence>
<name>A0A1H2B5L4_9ACTN</name>
<dbReference type="OrthoDB" id="870892at2"/>
<dbReference type="InterPro" id="IPR007055">
    <property type="entry name" value="BON_dom"/>
</dbReference>
<evidence type="ECO:0000313" key="3">
    <source>
        <dbReference type="EMBL" id="SDT53565.1"/>
    </source>
</evidence>
<dbReference type="PANTHER" id="PTHR34606">
    <property type="entry name" value="BON DOMAIN-CONTAINING PROTEIN"/>
    <property type="match status" value="1"/>
</dbReference>
<organism evidence="3 4">
    <name type="scientific">Actinoplanes derwentensis</name>
    <dbReference type="NCBI Taxonomy" id="113562"/>
    <lineage>
        <taxon>Bacteria</taxon>
        <taxon>Bacillati</taxon>
        <taxon>Actinomycetota</taxon>
        <taxon>Actinomycetes</taxon>
        <taxon>Micromonosporales</taxon>
        <taxon>Micromonosporaceae</taxon>
        <taxon>Actinoplanes</taxon>
    </lineage>
</organism>
<dbReference type="SMART" id="SM00749">
    <property type="entry name" value="BON"/>
    <property type="match status" value="2"/>
</dbReference>
<dbReference type="Gene3D" id="3.30.1340.30">
    <property type="match status" value="3"/>
</dbReference>
<proteinExistence type="predicted"/>
<reference evidence="3 4" key="1">
    <citation type="submission" date="2016-10" db="EMBL/GenBank/DDBJ databases">
        <authorList>
            <person name="de Groot N.N."/>
        </authorList>
    </citation>
    <scope>NUCLEOTIDE SEQUENCE [LARGE SCALE GENOMIC DNA]</scope>
    <source>
        <strain evidence="3 4">DSM 43941</strain>
    </source>
</reference>
<feature type="domain" description="BON" evidence="2">
    <location>
        <begin position="155"/>
        <end position="223"/>
    </location>
</feature>
<feature type="domain" description="BON" evidence="2">
    <location>
        <begin position="8"/>
        <end position="76"/>
    </location>
</feature>
<dbReference type="InterPro" id="IPR051686">
    <property type="entry name" value="Lipoprotein_DolP"/>
</dbReference>
<dbReference type="EMBL" id="LT629758">
    <property type="protein sequence ID" value="SDT53565.1"/>
    <property type="molecule type" value="Genomic_DNA"/>
</dbReference>
<dbReference type="PANTHER" id="PTHR34606:SF4">
    <property type="entry name" value="OUTER MEMBRANE LIPOPROTEIN DOLP"/>
    <property type="match status" value="1"/>
</dbReference>
<dbReference type="RefSeq" id="WP_092546316.1">
    <property type="nucleotide sequence ID" value="NZ_BOMJ01000047.1"/>
</dbReference>
<dbReference type="Proteomes" id="UP000198688">
    <property type="component" value="Chromosome I"/>
</dbReference>
<dbReference type="PROSITE" id="PS50914">
    <property type="entry name" value="BON"/>
    <property type="match status" value="3"/>
</dbReference>
<dbReference type="Pfam" id="PF04972">
    <property type="entry name" value="BON"/>
    <property type="match status" value="3"/>
</dbReference>
<sequence>MTQITHKTDHELKTAVVDELEWTPSVNSDRIAVSVDNGAITLSGQVETYPEKQAATRAVMHVHGVTAVADEIEVKNEWAPREDSDIAREAAEALDRMVYVPAGAVQARVHNHMITLSGTLTWEYQREAARDAMAVLRGVRGVINTISLKPKAVITPIEAKAKITAALVRKARFDGRHITVVVDGTEIELRGSVSSWTEFRQASYAAWATPGVTDVKNHLVVGC</sequence>
<gene>
    <name evidence="3" type="ORF">SAMN04489716_4362</name>
</gene>
<dbReference type="AlphaFoldDB" id="A0A1H2B5L4"/>
<evidence type="ECO:0000313" key="4">
    <source>
        <dbReference type="Proteomes" id="UP000198688"/>
    </source>
</evidence>
<dbReference type="InterPro" id="IPR014004">
    <property type="entry name" value="Transpt-assoc_nodulatn_dom_bac"/>
</dbReference>
<accession>A0A1H2B5L4</accession>
<evidence type="ECO:0000256" key="1">
    <source>
        <dbReference type="ARBA" id="ARBA00022729"/>
    </source>
</evidence>